<proteinExistence type="predicted"/>
<dbReference type="EMBL" id="LWLV01002057">
    <property type="protein sequence ID" value="OTA40323.1"/>
    <property type="molecule type" value="Genomic_DNA"/>
</dbReference>
<evidence type="ECO:0000313" key="2">
    <source>
        <dbReference type="EMBL" id="OTA40323.1"/>
    </source>
</evidence>
<keyword evidence="1" id="KW-0812">Transmembrane</keyword>
<dbReference type="AlphaFoldDB" id="A0A1Y2T501"/>
<comment type="caution">
    <text evidence="2">The sequence shown here is derived from an EMBL/GenBank/DDBJ whole genome shotgun (WGS) entry which is preliminary data.</text>
</comment>
<protein>
    <submittedName>
        <fullName evidence="2">Uncharacterized protein</fullName>
    </submittedName>
</protein>
<keyword evidence="1" id="KW-0472">Membrane</keyword>
<reference evidence="3" key="1">
    <citation type="submission" date="2016-04" db="EMBL/GenBank/DDBJ databases">
        <authorList>
            <person name="Antunes L.P."/>
            <person name="Martins L.F."/>
            <person name="Pereira R.V."/>
            <person name="Thomas A.M."/>
            <person name="Barbosa D."/>
            <person name="Nascimento L."/>
            <person name="Silva G.M."/>
            <person name="Condomitti G.W."/>
            <person name="Digiampietri L.A."/>
            <person name="Lombardi K.C."/>
            <person name="Ramos P.L."/>
            <person name="Quaggio R.B."/>
            <person name="Oliveira J.C."/>
            <person name="Pascon R.C."/>
            <person name="Cruz J.B."/>
            <person name="Silva A.M."/>
            <person name="Setubal J.C."/>
        </authorList>
    </citation>
    <scope>NUCLEOTIDE SEQUENCE [LARGE SCALE GENOMIC DNA]</scope>
</reference>
<sequence>MPRSPLDPARTLTGNIALEMAYATGRHREALFASGALLLLINLAVTQAARRAAGGRAAP</sequence>
<feature type="transmembrane region" description="Helical" evidence="1">
    <location>
        <begin position="30"/>
        <end position="49"/>
    </location>
</feature>
<evidence type="ECO:0000313" key="3">
    <source>
        <dbReference type="Proteomes" id="UP000194267"/>
    </source>
</evidence>
<dbReference type="Proteomes" id="UP000194267">
    <property type="component" value="Unassembled WGS sequence"/>
</dbReference>
<organism evidence="2 3">
    <name type="scientific">Symbiobacterium thermophilum</name>
    <dbReference type="NCBI Taxonomy" id="2734"/>
    <lineage>
        <taxon>Bacteria</taxon>
        <taxon>Bacillati</taxon>
        <taxon>Bacillota</taxon>
        <taxon>Clostridia</taxon>
        <taxon>Eubacteriales</taxon>
        <taxon>Symbiobacteriaceae</taxon>
        <taxon>Symbiobacterium</taxon>
    </lineage>
</organism>
<accession>A0A1Y2T501</accession>
<evidence type="ECO:0000256" key="1">
    <source>
        <dbReference type="SAM" id="Phobius"/>
    </source>
</evidence>
<name>A0A1Y2T501_SYMTR</name>
<keyword evidence="1" id="KW-1133">Transmembrane helix</keyword>
<gene>
    <name evidence="2" type="ORF">A6D92_19440</name>
</gene>